<dbReference type="InterPro" id="IPR034660">
    <property type="entry name" value="DinB/YfiT-like"/>
</dbReference>
<protein>
    <submittedName>
        <fullName evidence="1">Uncharacterized protein DUF1569</fullName>
    </submittedName>
</protein>
<dbReference type="AlphaFoldDB" id="A0A4V3GM55"/>
<gene>
    <name evidence="1" type="ORF">EDB95_3153</name>
</gene>
<dbReference type="EMBL" id="SODV01000001">
    <property type="protein sequence ID" value="TDX02103.1"/>
    <property type="molecule type" value="Genomic_DNA"/>
</dbReference>
<proteinExistence type="predicted"/>
<keyword evidence="2" id="KW-1185">Reference proteome</keyword>
<name>A0A4V3GM55_9BACT</name>
<accession>A0A4V3GM55</accession>
<dbReference type="Proteomes" id="UP000294498">
    <property type="component" value="Unassembled WGS sequence"/>
</dbReference>
<dbReference type="SUPFAM" id="SSF109854">
    <property type="entry name" value="DinB/YfiT-like putative metalloenzymes"/>
    <property type="match status" value="1"/>
</dbReference>
<dbReference type="RefSeq" id="WP_133994731.1">
    <property type="nucleotide sequence ID" value="NZ_SODV01000001.1"/>
</dbReference>
<organism evidence="1 2">
    <name type="scientific">Dinghuibacter silviterrae</name>
    <dbReference type="NCBI Taxonomy" id="1539049"/>
    <lineage>
        <taxon>Bacteria</taxon>
        <taxon>Pseudomonadati</taxon>
        <taxon>Bacteroidota</taxon>
        <taxon>Chitinophagia</taxon>
        <taxon>Chitinophagales</taxon>
        <taxon>Chitinophagaceae</taxon>
        <taxon>Dinghuibacter</taxon>
    </lineage>
</organism>
<sequence length="147" mass="16551">MKTIYDPQTCAGVIARIEALEPGTTPLWGKMTAYQMVKHCRLWEEMSLGRTTYPRAFIGRIVGRLALARVLSDDRPLDRNTPTLPALIIREEGDIAQEKAAWIACLRSYGDKPGPGIVHPFFGRLTGEQVGAMAYKHADHHLRQFNY</sequence>
<reference evidence="1 2" key="1">
    <citation type="submission" date="2019-03" db="EMBL/GenBank/DDBJ databases">
        <title>Genomic Encyclopedia of Type Strains, Phase IV (KMG-IV): sequencing the most valuable type-strain genomes for metagenomic binning, comparative biology and taxonomic classification.</title>
        <authorList>
            <person name="Goeker M."/>
        </authorList>
    </citation>
    <scope>NUCLEOTIDE SEQUENCE [LARGE SCALE GENOMIC DNA]</scope>
    <source>
        <strain evidence="1 2">DSM 100059</strain>
    </source>
</reference>
<dbReference type="OrthoDB" id="2599194at2"/>
<comment type="caution">
    <text evidence="1">The sequence shown here is derived from an EMBL/GenBank/DDBJ whole genome shotgun (WGS) entry which is preliminary data.</text>
</comment>
<evidence type="ECO:0000313" key="1">
    <source>
        <dbReference type="EMBL" id="TDX02103.1"/>
    </source>
</evidence>
<dbReference type="Gene3D" id="1.20.120.450">
    <property type="entry name" value="dinb family like domain"/>
    <property type="match status" value="1"/>
</dbReference>
<dbReference type="Pfam" id="PF07606">
    <property type="entry name" value="DUF1569"/>
    <property type="match status" value="1"/>
</dbReference>
<evidence type="ECO:0000313" key="2">
    <source>
        <dbReference type="Proteomes" id="UP000294498"/>
    </source>
</evidence>
<dbReference type="InterPro" id="IPR011463">
    <property type="entry name" value="DUF1569"/>
</dbReference>